<evidence type="ECO:0000313" key="2">
    <source>
        <dbReference type="Proteomes" id="UP000828941"/>
    </source>
</evidence>
<reference evidence="1 2" key="1">
    <citation type="journal article" date="2022" name="DNA Res.">
        <title>Chromosomal-level genome assembly of the orchid tree Bauhinia variegata (Leguminosae; Cercidoideae) supports the allotetraploid origin hypothesis of Bauhinia.</title>
        <authorList>
            <person name="Zhong Y."/>
            <person name="Chen Y."/>
            <person name="Zheng D."/>
            <person name="Pang J."/>
            <person name="Liu Y."/>
            <person name="Luo S."/>
            <person name="Meng S."/>
            <person name="Qian L."/>
            <person name="Wei D."/>
            <person name="Dai S."/>
            <person name="Zhou R."/>
        </authorList>
    </citation>
    <scope>NUCLEOTIDE SEQUENCE [LARGE SCALE GENOMIC DNA]</scope>
    <source>
        <strain evidence="1">BV-YZ2020</strain>
    </source>
</reference>
<gene>
    <name evidence="1" type="ORF">L6164_005630</name>
</gene>
<accession>A0ACB9PQY8</accession>
<dbReference type="EMBL" id="CM039428">
    <property type="protein sequence ID" value="KAI4351254.1"/>
    <property type="molecule type" value="Genomic_DNA"/>
</dbReference>
<organism evidence="1 2">
    <name type="scientific">Bauhinia variegata</name>
    <name type="common">Purple orchid tree</name>
    <name type="synonym">Phanera variegata</name>
    <dbReference type="NCBI Taxonomy" id="167791"/>
    <lineage>
        <taxon>Eukaryota</taxon>
        <taxon>Viridiplantae</taxon>
        <taxon>Streptophyta</taxon>
        <taxon>Embryophyta</taxon>
        <taxon>Tracheophyta</taxon>
        <taxon>Spermatophyta</taxon>
        <taxon>Magnoliopsida</taxon>
        <taxon>eudicotyledons</taxon>
        <taxon>Gunneridae</taxon>
        <taxon>Pentapetalae</taxon>
        <taxon>rosids</taxon>
        <taxon>fabids</taxon>
        <taxon>Fabales</taxon>
        <taxon>Fabaceae</taxon>
        <taxon>Cercidoideae</taxon>
        <taxon>Cercideae</taxon>
        <taxon>Bauhiniinae</taxon>
        <taxon>Bauhinia</taxon>
    </lineage>
</organism>
<sequence length="121" mass="13930">MMFRLGQVGNCGLQLLWHLLHSILSIWYFIKAMSNLFKSYLISGGVLKRYKSLHLGKLKHLAVVIESEDAHQISKVVELLQWLDTIGVKNVCLYYMDGVLNKSKDAILQKLKNAKFFEFPC</sequence>
<keyword evidence="2" id="KW-1185">Reference proteome</keyword>
<protein>
    <submittedName>
        <fullName evidence="1">Uncharacterized protein</fullName>
    </submittedName>
</protein>
<proteinExistence type="predicted"/>
<comment type="caution">
    <text evidence="1">The sequence shown here is derived from an EMBL/GenBank/DDBJ whole genome shotgun (WGS) entry which is preliminary data.</text>
</comment>
<name>A0ACB9PQY8_BAUVA</name>
<dbReference type="Proteomes" id="UP000828941">
    <property type="component" value="Chromosome 3"/>
</dbReference>
<evidence type="ECO:0000313" key="1">
    <source>
        <dbReference type="EMBL" id="KAI4351254.1"/>
    </source>
</evidence>